<evidence type="ECO:0008006" key="3">
    <source>
        <dbReference type="Google" id="ProtNLM"/>
    </source>
</evidence>
<name>A0A0F8D5U6_METMZ</name>
<dbReference type="PATRIC" id="fig|2209.60.peg.4072"/>
<reference evidence="1 2" key="1">
    <citation type="journal article" date="2015" name="ISME J.">
        <title>Genomic and phenotypic differentiation among Methanosarcina mazei populations from Columbia River sediment.</title>
        <authorList>
            <person name="Youngblut N.D."/>
            <person name="Wirth J.S."/>
            <person name="Henriksen J.R."/>
            <person name="Smith M."/>
            <person name="Simon H."/>
            <person name="Metcalf W.W."/>
            <person name="Whitaker R.J."/>
        </authorList>
    </citation>
    <scope>NUCLEOTIDE SEQUENCE [LARGE SCALE GENOMIC DNA]</scope>
    <source>
        <strain evidence="1 2">2.F.T.0.2</strain>
    </source>
</reference>
<comment type="caution">
    <text evidence="1">The sequence shown here is derived from an EMBL/GenBank/DDBJ whole genome shotgun (WGS) entry which is preliminary data.</text>
</comment>
<dbReference type="InterPro" id="IPR011335">
    <property type="entry name" value="Restrct_endonuc-II-like"/>
</dbReference>
<dbReference type="RefSeq" id="WP_048045814.1">
    <property type="nucleotide sequence ID" value="NZ_JJOT01000132.1"/>
</dbReference>
<evidence type="ECO:0000313" key="2">
    <source>
        <dbReference type="Proteomes" id="UP000034597"/>
    </source>
</evidence>
<accession>A0A0F8D5U6</accession>
<sequence>MNTYTGSTFQKDFQHNGFTLVINPLDYVESEEIKKLIFAFEDDRTLRNFFIKQTFSGLSSKDNSQEKDRENTTYQYFFDFIRESRLLPKAMPGKSTSKYYTYISNLSNIADQLFSKKIDRSLAHVCEKAEKIGIITPDIFIDSVKHNGKEFDKVTFADEEQISEDFSLCTPEKFCFYKISESLYEIWIKPENTGLFLEVWVYHALKEHFKSNEDIEIFHSVQVYNKGTRSQPETLEALIESNASKSEISEITELDVLITKNNKPICVIECKNSKAEMYDVLKLYGVTQLLKIDNGILVTNNFHQSKGITTFENLYIVSDVINNLDFPASIVEIVEEILGHSTESEIL</sequence>
<gene>
    <name evidence="1" type="ORF">DU40_19030</name>
</gene>
<dbReference type="InterPro" id="IPR011856">
    <property type="entry name" value="tRNA_endonuc-like_dom_sf"/>
</dbReference>
<dbReference type="EMBL" id="JJOT01000132">
    <property type="protein sequence ID" value="KKF98032.1"/>
    <property type="molecule type" value="Genomic_DNA"/>
</dbReference>
<dbReference type="AlphaFoldDB" id="A0A0F8D5U6"/>
<organism evidence="1 2">
    <name type="scientific">Methanosarcina mazei</name>
    <name type="common">Methanosarcina frisia</name>
    <dbReference type="NCBI Taxonomy" id="2209"/>
    <lineage>
        <taxon>Archaea</taxon>
        <taxon>Methanobacteriati</taxon>
        <taxon>Methanobacteriota</taxon>
        <taxon>Stenosarchaea group</taxon>
        <taxon>Methanomicrobia</taxon>
        <taxon>Methanosarcinales</taxon>
        <taxon>Methanosarcinaceae</taxon>
        <taxon>Methanosarcina</taxon>
    </lineage>
</organism>
<dbReference type="Gene3D" id="3.40.1350.10">
    <property type="match status" value="1"/>
</dbReference>
<evidence type="ECO:0000313" key="1">
    <source>
        <dbReference type="EMBL" id="KKF98032.1"/>
    </source>
</evidence>
<dbReference type="Proteomes" id="UP000034597">
    <property type="component" value="Unassembled WGS sequence"/>
</dbReference>
<proteinExistence type="predicted"/>
<dbReference type="GO" id="GO:0003676">
    <property type="term" value="F:nucleic acid binding"/>
    <property type="evidence" value="ECO:0007669"/>
    <property type="project" value="InterPro"/>
</dbReference>
<protein>
    <recommendedName>
        <fullName evidence="3">DUF1887 family protein</fullName>
    </recommendedName>
</protein>
<dbReference type="SUPFAM" id="SSF52980">
    <property type="entry name" value="Restriction endonuclease-like"/>
    <property type="match status" value="1"/>
</dbReference>